<reference evidence="13 14" key="1">
    <citation type="submission" date="2022-05" db="EMBL/GenBank/DDBJ databases">
        <authorList>
            <consortium name="Genoscope - CEA"/>
            <person name="William W."/>
        </authorList>
    </citation>
    <scope>NUCLEOTIDE SEQUENCE [LARGE SCALE GENOMIC DNA]</scope>
</reference>
<keyword evidence="8 12" id="KW-0472">Membrane</keyword>
<evidence type="ECO:0000256" key="8">
    <source>
        <dbReference type="ARBA" id="ARBA00023136"/>
    </source>
</evidence>
<evidence type="ECO:0000256" key="9">
    <source>
        <dbReference type="ARBA" id="ARBA00023201"/>
    </source>
</evidence>
<keyword evidence="6" id="KW-0915">Sodium</keyword>
<name>A0AAU9X8N0_9CNID</name>
<evidence type="ECO:0000256" key="12">
    <source>
        <dbReference type="SAM" id="Phobius"/>
    </source>
</evidence>
<comment type="subcellular location">
    <subcellularLocation>
        <location evidence="1">Membrane</location>
        <topology evidence="1">Multi-pass membrane protein</topology>
    </subcellularLocation>
</comment>
<comment type="similarity">
    <text evidence="11">Belongs to the amiloride-sensitive sodium channel (TC 1.A.6) family.</text>
</comment>
<accession>A0AAU9X8N0</accession>
<dbReference type="PANTHER" id="PTHR11690:SF248">
    <property type="entry name" value="PICKPOCKET 17, ISOFORM A"/>
    <property type="match status" value="1"/>
</dbReference>
<feature type="transmembrane region" description="Helical" evidence="12">
    <location>
        <begin position="45"/>
        <end position="64"/>
    </location>
</feature>
<evidence type="ECO:0000256" key="7">
    <source>
        <dbReference type="ARBA" id="ARBA00023065"/>
    </source>
</evidence>
<feature type="transmembrane region" description="Helical" evidence="12">
    <location>
        <begin position="467"/>
        <end position="493"/>
    </location>
</feature>
<dbReference type="Proteomes" id="UP001159428">
    <property type="component" value="Unassembled WGS sequence"/>
</dbReference>
<evidence type="ECO:0000256" key="3">
    <source>
        <dbReference type="ARBA" id="ARBA00022461"/>
    </source>
</evidence>
<evidence type="ECO:0000313" key="13">
    <source>
        <dbReference type="EMBL" id="CAH3139010.1"/>
    </source>
</evidence>
<sequence>MSSLPSKPSQKNGLLFKLKAKLLACFGDTTAHGYGRVANADSRPLRWFWILVCAAAVAAFFQQLCGITKQYMSRPLKVRASIGHEEKLTFPQVTICNLNMIRRSHIPVDIVTEFPQILDGRIIKKNSSSAINKTSFDSSEGNTVPNYSELPEEEKIIQSVLQKLADRPEEKLMKYGHQIEDMILSCKFHGRECLDKHADMRKYWTQFWHTRYGNCYSFNKGMDKNGTYTPLMTSAQTGIGLTLEIDIEQDQYISQLSQESGVRVSIGGQGEMPFPYEQGISASPGYSTAIQLRKVMIKRLDPFRNKSCESRNDRFQESIFGRYNVTYTTTACKISCLVQAMTSNCGCVIYELKYNNMSVCYMENTKIVKCINKVYKSFDNGNCSKCQERCREDIFKTTVSLAKWPSIQYRDTLIAKTHEEHNRNHSEETSDHFLKLKIYYGELDFEVIEEEEAYTMPSFLSDIGGLMGMWIGISVLTIVELLELIAVLFITVFKMYSKKANRVRDINDNSVEGH</sequence>
<dbReference type="Pfam" id="PF00858">
    <property type="entry name" value="ASC"/>
    <property type="match status" value="1"/>
</dbReference>
<dbReference type="PRINTS" id="PR01078">
    <property type="entry name" value="AMINACHANNEL"/>
</dbReference>
<keyword evidence="10 11" id="KW-0407">Ion channel</keyword>
<keyword evidence="2 11" id="KW-0813">Transport</keyword>
<organism evidence="13 14">
    <name type="scientific">Pocillopora meandrina</name>
    <dbReference type="NCBI Taxonomy" id="46732"/>
    <lineage>
        <taxon>Eukaryota</taxon>
        <taxon>Metazoa</taxon>
        <taxon>Cnidaria</taxon>
        <taxon>Anthozoa</taxon>
        <taxon>Hexacorallia</taxon>
        <taxon>Scleractinia</taxon>
        <taxon>Astrocoeniina</taxon>
        <taxon>Pocilloporidae</taxon>
        <taxon>Pocillopora</taxon>
    </lineage>
</organism>
<protein>
    <submittedName>
        <fullName evidence="13">Uncharacterized protein</fullName>
    </submittedName>
</protein>
<dbReference type="Gene3D" id="1.10.287.770">
    <property type="entry name" value="YojJ-like"/>
    <property type="match status" value="1"/>
</dbReference>
<evidence type="ECO:0000256" key="2">
    <source>
        <dbReference type="ARBA" id="ARBA00022448"/>
    </source>
</evidence>
<dbReference type="Gene3D" id="2.60.470.10">
    <property type="entry name" value="Acid-sensing ion channels like domains"/>
    <property type="match status" value="1"/>
</dbReference>
<dbReference type="GO" id="GO:0015280">
    <property type="term" value="F:ligand-gated sodium channel activity"/>
    <property type="evidence" value="ECO:0007669"/>
    <property type="project" value="TreeGrafter"/>
</dbReference>
<keyword evidence="3 11" id="KW-0894">Sodium channel</keyword>
<evidence type="ECO:0000256" key="4">
    <source>
        <dbReference type="ARBA" id="ARBA00022692"/>
    </source>
</evidence>
<keyword evidence="7 11" id="KW-0406">Ion transport</keyword>
<keyword evidence="9 11" id="KW-0739">Sodium transport</keyword>
<dbReference type="EMBL" id="CALNXJ010000032">
    <property type="protein sequence ID" value="CAH3139010.1"/>
    <property type="molecule type" value="Genomic_DNA"/>
</dbReference>
<evidence type="ECO:0000256" key="6">
    <source>
        <dbReference type="ARBA" id="ARBA00023053"/>
    </source>
</evidence>
<dbReference type="PANTHER" id="PTHR11690">
    <property type="entry name" value="AMILORIDE-SENSITIVE SODIUM CHANNEL-RELATED"/>
    <property type="match status" value="1"/>
</dbReference>
<comment type="caution">
    <text evidence="13">The sequence shown here is derived from an EMBL/GenBank/DDBJ whole genome shotgun (WGS) entry which is preliminary data.</text>
</comment>
<keyword evidence="5 12" id="KW-1133">Transmembrane helix</keyword>
<evidence type="ECO:0000256" key="11">
    <source>
        <dbReference type="RuleBase" id="RU000679"/>
    </source>
</evidence>
<proteinExistence type="inferred from homology"/>
<dbReference type="InterPro" id="IPR001873">
    <property type="entry name" value="ENaC"/>
</dbReference>
<keyword evidence="4 11" id="KW-0812">Transmembrane</keyword>
<dbReference type="GO" id="GO:0005886">
    <property type="term" value="C:plasma membrane"/>
    <property type="evidence" value="ECO:0007669"/>
    <property type="project" value="TreeGrafter"/>
</dbReference>
<evidence type="ECO:0000313" key="14">
    <source>
        <dbReference type="Proteomes" id="UP001159428"/>
    </source>
</evidence>
<dbReference type="AlphaFoldDB" id="A0AAU9X8N0"/>
<evidence type="ECO:0000256" key="10">
    <source>
        <dbReference type="ARBA" id="ARBA00023303"/>
    </source>
</evidence>
<gene>
    <name evidence="13" type="ORF">PMEA_00018730</name>
</gene>
<keyword evidence="14" id="KW-1185">Reference proteome</keyword>
<evidence type="ECO:0000256" key="1">
    <source>
        <dbReference type="ARBA" id="ARBA00004141"/>
    </source>
</evidence>
<evidence type="ECO:0000256" key="5">
    <source>
        <dbReference type="ARBA" id="ARBA00022989"/>
    </source>
</evidence>